<dbReference type="InterPro" id="IPR023346">
    <property type="entry name" value="Lysozyme-like_dom_sf"/>
</dbReference>
<dbReference type="InterPro" id="IPR008939">
    <property type="entry name" value="Lytic_TGlycosylase_superhlx_U"/>
</dbReference>
<dbReference type="InterPro" id="IPR000189">
    <property type="entry name" value="Transglyc_AS"/>
</dbReference>
<dbReference type="SUPFAM" id="SSF53955">
    <property type="entry name" value="Lysozyme-like"/>
    <property type="match status" value="1"/>
</dbReference>
<comment type="similarity">
    <text evidence="1">Belongs to the transglycosylase Slt family.</text>
</comment>
<name>A0ABV6JTL1_9PROT</name>
<dbReference type="SUPFAM" id="SSF48435">
    <property type="entry name" value="Bacterial muramidases"/>
    <property type="match status" value="1"/>
</dbReference>
<dbReference type="Gene3D" id="1.25.20.10">
    <property type="entry name" value="Bacterial muramidases"/>
    <property type="match status" value="1"/>
</dbReference>
<reference evidence="6 7" key="1">
    <citation type="submission" date="2024-09" db="EMBL/GenBank/DDBJ databases">
        <authorList>
            <person name="Sun Q."/>
            <person name="Mori K."/>
        </authorList>
    </citation>
    <scope>NUCLEOTIDE SEQUENCE [LARGE SCALE GENOMIC DNA]</scope>
    <source>
        <strain evidence="6 7">TBRC 5777</strain>
    </source>
</reference>
<keyword evidence="3" id="KW-0732">Signal</keyword>
<evidence type="ECO:0000256" key="1">
    <source>
        <dbReference type="ARBA" id="ARBA00007734"/>
    </source>
</evidence>
<comment type="caution">
    <text evidence="6">The sequence shown here is derived from an EMBL/GenBank/DDBJ whole genome shotgun (WGS) entry which is preliminary data.</text>
</comment>
<feature type="region of interest" description="Disordered" evidence="4">
    <location>
        <begin position="200"/>
        <end position="227"/>
    </location>
</feature>
<accession>A0ABV6JTL1</accession>
<feature type="domain" description="Transglycosylase SLT" evidence="5">
    <location>
        <begin position="489"/>
        <end position="598"/>
    </location>
</feature>
<dbReference type="Proteomes" id="UP001589865">
    <property type="component" value="Unassembled WGS sequence"/>
</dbReference>
<evidence type="ECO:0000259" key="5">
    <source>
        <dbReference type="Pfam" id="PF01464"/>
    </source>
</evidence>
<evidence type="ECO:0000256" key="3">
    <source>
        <dbReference type="ARBA" id="ARBA00022729"/>
    </source>
</evidence>
<dbReference type="PANTHER" id="PTHR37423:SF2">
    <property type="entry name" value="MEMBRANE-BOUND LYTIC MUREIN TRANSGLYCOSYLASE C"/>
    <property type="match status" value="1"/>
</dbReference>
<keyword evidence="7" id="KW-1185">Reference proteome</keyword>
<dbReference type="EMBL" id="JBHLUN010000004">
    <property type="protein sequence ID" value="MFC0407656.1"/>
    <property type="molecule type" value="Genomic_DNA"/>
</dbReference>
<feature type="region of interest" description="Disordered" evidence="4">
    <location>
        <begin position="1"/>
        <end position="92"/>
    </location>
</feature>
<evidence type="ECO:0000313" key="7">
    <source>
        <dbReference type="Proteomes" id="UP001589865"/>
    </source>
</evidence>
<dbReference type="Pfam" id="PF01464">
    <property type="entry name" value="SLT"/>
    <property type="match status" value="1"/>
</dbReference>
<comment type="similarity">
    <text evidence="2">Belongs to the virb1 family.</text>
</comment>
<dbReference type="PROSITE" id="PS00922">
    <property type="entry name" value="TRANSGLYCOSYLASE"/>
    <property type="match status" value="1"/>
</dbReference>
<evidence type="ECO:0000256" key="4">
    <source>
        <dbReference type="SAM" id="MobiDB-lite"/>
    </source>
</evidence>
<organism evidence="6 7">
    <name type="scientific">Roseomonas elaeocarpi</name>
    <dbReference type="NCBI Taxonomy" id="907779"/>
    <lineage>
        <taxon>Bacteria</taxon>
        <taxon>Pseudomonadati</taxon>
        <taxon>Pseudomonadota</taxon>
        <taxon>Alphaproteobacteria</taxon>
        <taxon>Acetobacterales</taxon>
        <taxon>Roseomonadaceae</taxon>
        <taxon>Roseomonas</taxon>
    </lineage>
</organism>
<evidence type="ECO:0000256" key="2">
    <source>
        <dbReference type="ARBA" id="ARBA00009387"/>
    </source>
</evidence>
<gene>
    <name evidence="6" type="ORF">ACFFGY_05310</name>
</gene>
<protein>
    <submittedName>
        <fullName evidence="6">Transglycosylase SLT domain-containing protein</fullName>
    </submittedName>
</protein>
<dbReference type="PANTHER" id="PTHR37423">
    <property type="entry name" value="SOLUBLE LYTIC MUREIN TRANSGLYCOSYLASE-RELATED"/>
    <property type="match status" value="1"/>
</dbReference>
<proteinExistence type="inferred from homology"/>
<evidence type="ECO:0000313" key="6">
    <source>
        <dbReference type="EMBL" id="MFC0407656.1"/>
    </source>
</evidence>
<feature type="compositionally biased region" description="Low complexity" evidence="4">
    <location>
        <begin position="59"/>
        <end position="68"/>
    </location>
</feature>
<sequence length="668" mass="69995">MLVATLGAGSAAQASTTSGPAAGRSVSQATAAFSASAGRDAARARGWATTPRRQVATLAEAARSAAPRRPARSTERTVASSGSQGGGNVSSRAISDRELALAPALRPSGAAPLPEPLAPSDAARLRRIFAAQAAGDLNAASAETARLDDRRLLGHVLADRWLRHLGPAPGTGELQNWLATNADHPDAPRIYAMLVEASPRGASLPPPPPDATLSSSTDIVPEESVPASRSVVRNPALDRSVAERAAAGDAAGALRLISGTRGMTPAYASLLQSDLALTLFQQGKDEEAFGVAAAAVRATPGHANAAFVAGLAAWGHNRFDVALPYFEAAARADDAPAVLRSAAAFWTARAAVRARRPQLYVSWMLQAAQEPRTFYGMVARRALGLPSNFEWERDLSGEAESAALAETAGGWRALALLQVGQRDRAEAELRRLWPAVQGNPALSRASLAVATQSGMTEFAAQLAGLAQTADGRPRDFARFPVPNLRPQGGYRVDPSLLYGLARQESNFDPGAVSPVGARGLMQLMPATASFISGDSSLGGPGGMQRLHDPAFSLELGQRYLLHLAGQDVTGGGLIRVLAAYNAGPGKLQSWQPNTQDRDDPFLYIESIPITETRLFVQRVLTYSWIYASRLGLPATSLDALAAGAFPRLNNAAELEGAMSRARSVSASR</sequence>
<feature type="compositionally biased region" description="Low complexity" evidence="4">
    <location>
        <begin position="1"/>
        <end position="50"/>
    </location>
</feature>
<dbReference type="Gene3D" id="1.10.530.10">
    <property type="match status" value="1"/>
</dbReference>
<dbReference type="InterPro" id="IPR008258">
    <property type="entry name" value="Transglycosylase_SLT_dom_1"/>
</dbReference>
<dbReference type="RefSeq" id="WP_377043377.1">
    <property type="nucleotide sequence ID" value="NZ_JBHLUN010000004.1"/>
</dbReference>
<dbReference type="CDD" id="cd13401">
    <property type="entry name" value="Slt70-like"/>
    <property type="match status" value="1"/>
</dbReference>